<evidence type="ECO:0000256" key="7">
    <source>
        <dbReference type="ARBA" id="ARBA00022927"/>
    </source>
</evidence>
<dbReference type="Pfam" id="PF12693">
    <property type="entry name" value="GspL_C"/>
    <property type="match status" value="1"/>
</dbReference>
<feature type="region of interest" description="Disordered" evidence="10">
    <location>
        <begin position="437"/>
        <end position="467"/>
    </location>
</feature>
<dbReference type="SUPFAM" id="SSF53067">
    <property type="entry name" value="Actin-like ATPase domain"/>
    <property type="match status" value="1"/>
</dbReference>
<protein>
    <recommendedName>
        <fullName evidence="15">General secretion pathway protein L</fullName>
    </recommendedName>
</protein>
<keyword evidence="5" id="KW-0997">Cell inner membrane</keyword>
<reference evidence="13 14" key="1">
    <citation type="journal article" date="2019" name="Int. J. Syst. Evol. Microbiol.">
        <title>The Global Catalogue of Microorganisms (GCM) 10K type strain sequencing project: providing services to taxonomists for standard genome sequencing and annotation.</title>
        <authorList>
            <consortium name="The Broad Institute Genomics Platform"/>
            <consortium name="The Broad Institute Genome Sequencing Center for Infectious Disease"/>
            <person name="Wu L."/>
            <person name="Ma J."/>
        </authorList>
    </citation>
    <scope>NUCLEOTIDE SEQUENCE [LARGE SCALE GENOMIC DNA]</scope>
    <source>
        <strain evidence="13 14">JCM 14330</strain>
    </source>
</reference>
<dbReference type="NCBIfam" id="TIGR01709">
    <property type="entry name" value="typeII_sec_gspL"/>
    <property type="match status" value="1"/>
</dbReference>
<keyword evidence="8" id="KW-1133">Transmembrane helix</keyword>
<evidence type="ECO:0008006" key="15">
    <source>
        <dbReference type="Google" id="ProtNLM"/>
    </source>
</evidence>
<evidence type="ECO:0000259" key="11">
    <source>
        <dbReference type="Pfam" id="PF05134"/>
    </source>
</evidence>
<evidence type="ECO:0000259" key="12">
    <source>
        <dbReference type="Pfam" id="PF12693"/>
    </source>
</evidence>
<evidence type="ECO:0000256" key="3">
    <source>
        <dbReference type="ARBA" id="ARBA00022448"/>
    </source>
</evidence>
<dbReference type="EMBL" id="BAAAEN010000005">
    <property type="protein sequence ID" value="GAA0500900.1"/>
    <property type="molecule type" value="Genomic_DNA"/>
</dbReference>
<keyword evidence="14" id="KW-1185">Reference proteome</keyword>
<sequence length="467" mass="49193">MKTTLRLELPALSLLHADSRVAFALLDRQHAVQRTGELPLAELAAAVPPSRVEGILHPADSVLTTVTVPPLPTHRLQAAVAGAVEPMLLGDIEGLAVAHGARAGDGSVSVAWAAREPLARALRLLADSGLPADALVPAPLALPLTDTGWTVLVRDDHVVVRTGPQAGQVWAIDPFATTDADPAVAALLPALEQDAPGVVGWIDPQPAGWPELSATERRALPTGARWQGVLPGWSLALADLQPHRSGRSPWRQPAAWAAGAAAVWLVGLNIHAWQLGREEVALRQRMATQVKTAFPDIPVVLDPLRQAEQRRDALRAAGGEFGSSDFLPLALATTQLLPAATNNVVALRYTQGELKLELVDDGIGMVAKAGAAPPPAPTQQQQATHGLRRLMQRREQAATPAPTAAPVASRMEIDPAILQRAEGLGLQVTHDDGVWTIRSAASAGQDGGTRPAPQGGGVRIQQDNPRR</sequence>
<comment type="similarity">
    <text evidence="2">Belongs to the GSP L family.</text>
</comment>
<feature type="domain" description="GspL periplasmic" evidence="12">
    <location>
        <begin position="245"/>
        <end position="358"/>
    </location>
</feature>
<proteinExistence type="inferred from homology"/>
<dbReference type="InterPro" id="IPR007812">
    <property type="entry name" value="T2SS_protein-GspL"/>
</dbReference>
<dbReference type="RefSeq" id="WP_343927374.1">
    <property type="nucleotide sequence ID" value="NZ_BAAAEN010000005.1"/>
</dbReference>
<keyword evidence="4" id="KW-1003">Cell membrane</keyword>
<keyword evidence="9" id="KW-0472">Membrane</keyword>
<keyword evidence="3" id="KW-0813">Transport</keyword>
<dbReference type="InterPro" id="IPR025691">
    <property type="entry name" value="GspL_pp_dom"/>
</dbReference>
<comment type="caution">
    <text evidence="13">The sequence shown here is derived from an EMBL/GenBank/DDBJ whole genome shotgun (WGS) entry which is preliminary data.</text>
</comment>
<keyword evidence="6" id="KW-0812">Transmembrane</keyword>
<dbReference type="InterPro" id="IPR024230">
    <property type="entry name" value="GspL_cyto_dom"/>
</dbReference>
<evidence type="ECO:0000256" key="10">
    <source>
        <dbReference type="SAM" id="MobiDB-lite"/>
    </source>
</evidence>
<evidence type="ECO:0000256" key="6">
    <source>
        <dbReference type="ARBA" id="ARBA00022692"/>
    </source>
</evidence>
<evidence type="ECO:0000256" key="5">
    <source>
        <dbReference type="ARBA" id="ARBA00022519"/>
    </source>
</evidence>
<organism evidence="13 14">
    <name type="scientific">Pigmentiphaga daeguensis</name>
    <dbReference type="NCBI Taxonomy" id="414049"/>
    <lineage>
        <taxon>Bacteria</taxon>
        <taxon>Pseudomonadati</taxon>
        <taxon>Pseudomonadota</taxon>
        <taxon>Betaproteobacteria</taxon>
        <taxon>Burkholderiales</taxon>
        <taxon>Alcaligenaceae</taxon>
        <taxon>Pigmentiphaga</taxon>
    </lineage>
</organism>
<accession>A0ABN1BLX4</accession>
<feature type="domain" description="GspL cytoplasmic actin-ATPase-like" evidence="11">
    <location>
        <begin position="34"/>
        <end position="167"/>
    </location>
</feature>
<dbReference type="Pfam" id="PF05134">
    <property type="entry name" value="T2SSL"/>
    <property type="match status" value="1"/>
</dbReference>
<dbReference type="Gene3D" id="3.30.420.380">
    <property type="match status" value="1"/>
</dbReference>
<evidence type="ECO:0000256" key="4">
    <source>
        <dbReference type="ARBA" id="ARBA00022475"/>
    </source>
</evidence>
<evidence type="ECO:0000256" key="8">
    <source>
        <dbReference type="ARBA" id="ARBA00022989"/>
    </source>
</evidence>
<name>A0ABN1BLX4_9BURK</name>
<gene>
    <name evidence="13" type="ORF">GCM10009097_16840</name>
</gene>
<evidence type="ECO:0000313" key="13">
    <source>
        <dbReference type="EMBL" id="GAA0500900.1"/>
    </source>
</evidence>
<dbReference type="InterPro" id="IPR043129">
    <property type="entry name" value="ATPase_NBD"/>
</dbReference>
<evidence type="ECO:0000256" key="1">
    <source>
        <dbReference type="ARBA" id="ARBA00004377"/>
    </source>
</evidence>
<keyword evidence="7" id="KW-0653">Protein transport</keyword>
<evidence type="ECO:0000313" key="14">
    <source>
        <dbReference type="Proteomes" id="UP001501706"/>
    </source>
</evidence>
<dbReference type="CDD" id="cd24017">
    <property type="entry name" value="ASKHA_T2SSL_N"/>
    <property type="match status" value="1"/>
</dbReference>
<evidence type="ECO:0000256" key="2">
    <source>
        <dbReference type="ARBA" id="ARBA00005318"/>
    </source>
</evidence>
<evidence type="ECO:0000256" key="9">
    <source>
        <dbReference type="ARBA" id="ARBA00023136"/>
    </source>
</evidence>
<dbReference type="Proteomes" id="UP001501706">
    <property type="component" value="Unassembled WGS sequence"/>
</dbReference>
<comment type="subcellular location">
    <subcellularLocation>
        <location evidence="1">Cell inner membrane</location>
        <topology evidence="1">Single-pass membrane protein</topology>
    </subcellularLocation>
</comment>